<dbReference type="AlphaFoldDB" id="A0A820SG78"/>
<reference evidence="1" key="1">
    <citation type="submission" date="2021-02" db="EMBL/GenBank/DDBJ databases">
        <authorList>
            <person name="Nowell W R."/>
        </authorList>
    </citation>
    <scope>NUCLEOTIDE SEQUENCE</scope>
</reference>
<sequence length="69" mass="6270">GTVGGFKCGTCTYSSGTTSGACPGDPCTPNPCGGNGDTAGGGCSALGTVGGFKCGTCTYSSGTTSGACP</sequence>
<evidence type="ECO:0000313" key="1">
    <source>
        <dbReference type="EMBL" id="CAF4455760.1"/>
    </source>
</evidence>
<dbReference type="EMBL" id="CAJOAZ010033544">
    <property type="protein sequence ID" value="CAF4455760.1"/>
    <property type="molecule type" value="Genomic_DNA"/>
</dbReference>
<evidence type="ECO:0000313" key="2">
    <source>
        <dbReference type="Proteomes" id="UP000663844"/>
    </source>
</evidence>
<comment type="caution">
    <text evidence="1">The sequence shown here is derived from an EMBL/GenBank/DDBJ whole genome shotgun (WGS) entry which is preliminary data.</text>
</comment>
<proteinExistence type="predicted"/>
<protein>
    <submittedName>
        <fullName evidence="1">Uncharacterized protein</fullName>
    </submittedName>
</protein>
<feature type="non-terminal residue" evidence="1">
    <location>
        <position position="1"/>
    </location>
</feature>
<name>A0A820SG78_9BILA</name>
<feature type="non-terminal residue" evidence="1">
    <location>
        <position position="69"/>
    </location>
</feature>
<dbReference type="Proteomes" id="UP000663844">
    <property type="component" value="Unassembled WGS sequence"/>
</dbReference>
<organism evidence="1 2">
    <name type="scientific">Adineta steineri</name>
    <dbReference type="NCBI Taxonomy" id="433720"/>
    <lineage>
        <taxon>Eukaryota</taxon>
        <taxon>Metazoa</taxon>
        <taxon>Spiralia</taxon>
        <taxon>Gnathifera</taxon>
        <taxon>Rotifera</taxon>
        <taxon>Eurotatoria</taxon>
        <taxon>Bdelloidea</taxon>
        <taxon>Adinetida</taxon>
        <taxon>Adinetidae</taxon>
        <taxon>Adineta</taxon>
    </lineage>
</organism>
<gene>
    <name evidence="1" type="ORF">OXD698_LOCUS54675</name>
</gene>
<accession>A0A820SG78</accession>